<dbReference type="RefSeq" id="WP_181737459.1">
    <property type="nucleotide sequence ID" value="NZ_JACEOL010000006.1"/>
</dbReference>
<comment type="caution">
    <text evidence="1">The sequence shown here is derived from an EMBL/GenBank/DDBJ whole genome shotgun (WGS) entry which is preliminary data.</text>
</comment>
<name>A0A7W2AR62_9BACL</name>
<organism evidence="1 2">
    <name type="scientific">Thermoactinomyces mirandus</name>
    <dbReference type="NCBI Taxonomy" id="2756294"/>
    <lineage>
        <taxon>Bacteria</taxon>
        <taxon>Bacillati</taxon>
        <taxon>Bacillota</taxon>
        <taxon>Bacilli</taxon>
        <taxon>Bacillales</taxon>
        <taxon>Thermoactinomycetaceae</taxon>
        <taxon>Thermoactinomyces</taxon>
    </lineage>
</organism>
<evidence type="ECO:0000313" key="2">
    <source>
        <dbReference type="Proteomes" id="UP000538292"/>
    </source>
</evidence>
<sequence length="114" mass="13595">MSGWGQKAMELTPANHSNAVWLPLSQIEVEVLDRVSLQDFEVFGTCEICEEDKYCVLRDYVYQQRVEFYLTLLDEMREIAWYLIDFDDLKVKKNGFFNLDSVHSLYFLKWKLPQ</sequence>
<dbReference type="AlphaFoldDB" id="A0A7W2AR62"/>
<evidence type="ECO:0000313" key="1">
    <source>
        <dbReference type="EMBL" id="MBA4601221.1"/>
    </source>
</evidence>
<dbReference type="EMBL" id="JACEOL010000006">
    <property type="protein sequence ID" value="MBA4601221.1"/>
    <property type="molecule type" value="Genomic_DNA"/>
</dbReference>
<gene>
    <name evidence="1" type="ORF">H2C83_02535</name>
</gene>
<accession>A0A7W2AR62</accession>
<proteinExistence type="predicted"/>
<dbReference type="Proteomes" id="UP000538292">
    <property type="component" value="Unassembled WGS sequence"/>
</dbReference>
<protein>
    <submittedName>
        <fullName evidence="1">Uncharacterized protein</fullName>
    </submittedName>
</protein>
<reference evidence="1 2" key="1">
    <citation type="submission" date="2020-07" db="EMBL/GenBank/DDBJ databases">
        <title>Thermoactinomyces phylogeny.</title>
        <authorList>
            <person name="Dunlap C."/>
        </authorList>
    </citation>
    <scope>NUCLEOTIDE SEQUENCE [LARGE SCALE GENOMIC DNA]</scope>
    <source>
        <strain evidence="1 2">AMNI-1</strain>
    </source>
</reference>
<keyword evidence="2" id="KW-1185">Reference proteome</keyword>